<accession>A0ABQ8SR60</accession>
<evidence type="ECO:0008006" key="7">
    <source>
        <dbReference type="Google" id="ProtNLM"/>
    </source>
</evidence>
<feature type="domain" description="DDE-1" evidence="3">
    <location>
        <begin position="193"/>
        <end position="300"/>
    </location>
</feature>
<organism evidence="5 6">
    <name type="scientific">Periplaneta americana</name>
    <name type="common">American cockroach</name>
    <name type="synonym">Blatta americana</name>
    <dbReference type="NCBI Taxonomy" id="6978"/>
    <lineage>
        <taxon>Eukaryota</taxon>
        <taxon>Metazoa</taxon>
        <taxon>Ecdysozoa</taxon>
        <taxon>Arthropoda</taxon>
        <taxon>Hexapoda</taxon>
        <taxon>Insecta</taxon>
        <taxon>Pterygota</taxon>
        <taxon>Neoptera</taxon>
        <taxon>Polyneoptera</taxon>
        <taxon>Dictyoptera</taxon>
        <taxon>Blattodea</taxon>
        <taxon>Blattoidea</taxon>
        <taxon>Blattidae</taxon>
        <taxon>Blattinae</taxon>
        <taxon>Periplaneta</taxon>
    </lineage>
</organism>
<dbReference type="PANTHER" id="PTHR19303:SF74">
    <property type="entry name" value="POGO TRANSPOSABLE ELEMENT WITH KRAB DOMAIN"/>
    <property type="match status" value="1"/>
</dbReference>
<dbReference type="InterPro" id="IPR004875">
    <property type="entry name" value="DDE_SF_endonuclease_dom"/>
</dbReference>
<evidence type="ECO:0000313" key="6">
    <source>
        <dbReference type="Proteomes" id="UP001148838"/>
    </source>
</evidence>
<dbReference type="SUPFAM" id="SSF46689">
    <property type="entry name" value="Homeodomain-like"/>
    <property type="match status" value="1"/>
</dbReference>
<gene>
    <name evidence="5" type="ORF">ANN_19046</name>
</gene>
<evidence type="ECO:0000313" key="5">
    <source>
        <dbReference type="EMBL" id="KAJ4436413.1"/>
    </source>
</evidence>
<dbReference type="InterPro" id="IPR009057">
    <property type="entry name" value="Homeodomain-like_sf"/>
</dbReference>
<feature type="domain" description="HTH psq-type" evidence="4">
    <location>
        <begin position="13"/>
        <end position="51"/>
    </location>
</feature>
<evidence type="ECO:0000259" key="3">
    <source>
        <dbReference type="Pfam" id="PF03184"/>
    </source>
</evidence>
<dbReference type="InterPro" id="IPR007889">
    <property type="entry name" value="HTH_Psq"/>
</dbReference>
<comment type="subcellular location">
    <subcellularLocation>
        <location evidence="1">Nucleus</location>
    </subcellularLocation>
</comment>
<sequence length="520" mass="58526">MMPSKMKYSRWQEDDMSRALAAVRNGDMGVNEAARTYSVPRVALQRHLAGKNCFPVEHKKIIAFDIAERNEIPRIFSKEKRIVGKKLYYTFMRRHPELNLRQPESTSFARAKGFNKEKVSYFFDTLQKIVDENQLDSTEVSNVDETGLSTVYKKPRKMLAFKGKRAVGLTASGDRDFSTNPVCCTSVACQYVPLIIYKRSRSAKGLEDGAPPGTICAYYPESGYINKDVFVRWLRHFIDTVRSSKEGEVLLLLDGHSTHTRNLDAPDIARENGVIMLALSGHTTLRSQSLDVSFVKHLNQLLDKEISLPARIYITSTGLDNVGPIRCQKVNLRLITASTPPIETTIYTRAGRLFPYPTTALKMATTQWSKRQPRQRGRSPEAYPHTKPEVVIQFHILRLFGKAYGMAATIWTAVNGFTKTGVWTVNRDMFQDFHFVAAMEFETDDVPVNEASTIGPFNEEIPEPNRPNTVNPEEGAIASGSQDSFESLAADAATLAPKLQVSLGEIFSYTKQNFSRKNCK</sequence>
<evidence type="ECO:0000256" key="2">
    <source>
        <dbReference type="SAM" id="MobiDB-lite"/>
    </source>
</evidence>
<dbReference type="Proteomes" id="UP001148838">
    <property type="component" value="Unassembled WGS sequence"/>
</dbReference>
<dbReference type="Gene3D" id="1.10.10.60">
    <property type="entry name" value="Homeodomain-like"/>
    <property type="match status" value="1"/>
</dbReference>
<dbReference type="InterPro" id="IPR050863">
    <property type="entry name" value="CenT-Element_Derived"/>
</dbReference>
<keyword evidence="6" id="KW-1185">Reference proteome</keyword>
<reference evidence="5 6" key="1">
    <citation type="journal article" date="2022" name="Allergy">
        <title>Genome assembly and annotation of Periplaneta americana reveal a comprehensive cockroach allergen profile.</title>
        <authorList>
            <person name="Wang L."/>
            <person name="Xiong Q."/>
            <person name="Saelim N."/>
            <person name="Wang L."/>
            <person name="Nong W."/>
            <person name="Wan A.T."/>
            <person name="Shi M."/>
            <person name="Liu X."/>
            <person name="Cao Q."/>
            <person name="Hui J.H.L."/>
            <person name="Sookrung N."/>
            <person name="Leung T.F."/>
            <person name="Tungtrongchitr A."/>
            <person name="Tsui S.K.W."/>
        </authorList>
    </citation>
    <scope>NUCLEOTIDE SEQUENCE [LARGE SCALE GENOMIC DNA]</scope>
    <source>
        <strain evidence="5">PWHHKU_190912</strain>
    </source>
</reference>
<protein>
    <recommendedName>
        <fullName evidence="7">HTH psq-type domain-containing protein</fullName>
    </recommendedName>
</protein>
<evidence type="ECO:0000256" key="1">
    <source>
        <dbReference type="ARBA" id="ARBA00004123"/>
    </source>
</evidence>
<evidence type="ECO:0000259" key="4">
    <source>
        <dbReference type="Pfam" id="PF05225"/>
    </source>
</evidence>
<name>A0ABQ8SR60_PERAM</name>
<comment type="caution">
    <text evidence="5">The sequence shown here is derived from an EMBL/GenBank/DDBJ whole genome shotgun (WGS) entry which is preliminary data.</text>
</comment>
<dbReference type="EMBL" id="JAJSOF020000023">
    <property type="protein sequence ID" value="KAJ4436413.1"/>
    <property type="molecule type" value="Genomic_DNA"/>
</dbReference>
<dbReference type="Pfam" id="PF05225">
    <property type="entry name" value="HTH_psq"/>
    <property type="match status" value="1"/>
</dbReference>
<dbReference type="PANTHER" id="PTHR19303">
    <property type="entry name" value="TRANSPOSON"/>
    <property type="match status" value="1"/>
</dbReference>
<dbReference type="Pfam" id="PF03184">
    <property type="entry name" value="DDE_1"/>
    <property type="match status" value="1"/>
</dbReference>
<feature type="region of interest" description="Disordered" evidence="2">
    <location>
        <begin position="454"/>
        <end position="483"/>
    </location>
</feature>
<proteinExistence type="predicted"/>